<evidence type="ECO:0000313" key="2">
    <source>
        <dbReference type="EMBL" id="QPC46231.1"/>
    </source>
</evidence>
<dbReference type="Proteomes" id="UP000593626">
    <property type="component" value="Chromosome"/>
</dbReference>
<feature type="domain" description="DUF7147" evidence="1">
    <location>
        <begin position="1"/>
        <end position="125"/>
    </location>
</feature>
<dbReference type="EMBL" id="CP049742">
    <property type="protein sequence ID" value="QPC46231.1"/>
    <property type="molecule type" value="Genomic_DNA"/>
</dbReference>
<evidence type="ECO:0000259" key="1">
    <source>
        <dbReference type="Pfam" id="PF23648"/>
    </source>
</evidence>
<sequence length="128" mass="15098">MIQRFIELGEGYSDLYELEAILRSQKDRVQHLLLFKTTINDKEKLSVGLILTPTTTGDFQPIYYCREGISFNKSQKTKRHEMIEGWAREVGKTPHILEVKPSHTFHEKELYFQHLIGILRMNRYLIGM</sequence>
<gene>
    <name evidence="2" type="ORF">G8O30_04290</name>
</gene>
<dbReference type="GO" id="GO:0016301">
    <property type="term" value="F:kinase activity"/>
    <property type="evidence" value="ECO:0007669"/>
    <property type="project" value="UniProtKB-KW"/>
</dbReference>
<accession>A0A7S8CA54</accession>
<keyword evidence="2" id="KW-0418">Kinase</keyword>
<keyword evidence="2" id="KW-0808">Transferase</keyword>
<evidence type="ECO:0000313" key="3">
    <source>
        <dbReference type="Proteomes" id="UP000593626"/>
    </source>
</evidence>
<protein>
    <submittedName>
        <fullName evidence="2">Methylthioribose kinase</fullName>
    </submittedName>
</protein>
<dbReference type="InterPro" id="IPR055571">
    <property type="entry name" value="DUF7147"/>
</dbReference>
<reference evidence="2 3" key="1">
    <citation type="submission" date="2019-07" db="EMBL/GenBank/DDBJ databases">
        <title>Genome sequence of 2 isolates from Red Sea Mangroves.</title>
        <authorList>
            <person name="Sefrji F."/>
            <person name="Michoud G."/>
            <person name="Merlino G."/>
            <person name="Daffonchio D."/>
        </authorList>
    </citation>
    <scope>NUCLEOTIDE SEQUENCE [LARGE SCALE GENOMIC DNA]</scope>
    <source>
        <strain evidence="2 3">R1DC41</strain>
    </source>
</reference>
<proteinExistence type="predicted"/>
<keyword evidence="3" id="KW-1185">Reference proteome</keyword>
<organism evidence="2 3">
    <name type="scientific">Mangrovibacillus cuniculi</name>
    <dbReference type="NCBI Taxonomy" id="2593652"/>
    <lineage>
        <taxon>Bacteria</taxon>
        <taxon>Bacillati</taxon>
        <taxon>Bacillota</taxon>
        <taxon>Bacilli</taxon>
        <taxon>Bacillales</taxon>
        <taxon>Bacillaceae</taxon>
        <taxon>Mangrovibacillus</taxon>
    </lineage>
</organism>
<dbReference type="Pfam" id="PF23648">
    <property type="entry name" value="DUF7147"/>
    <property type="match status" value="1"/>
</dbReference>
<dbReference type="AlphaFoldDB" id="A0A7S8CA54"/>
<name>A0A7S8CA54_9BACI</name>
<dbReference type="RefSeq" id="WP_239673758.1">
    <property type="nucleotide sequence ID" value="NZ_CP049742.1"/>
</dbReference>
<dbReference type="KEGG" id="mcui:G8O30_04290"/>